<feature type="region of interest" description="Disordered" evidence="1">
    <location>
        <begin position="25"/>
        <end position="49"/>
    </location>
</feature>
<reference evidence="2 3" key="1">
    <citation type="submission" date="2014-05" db="EMBL/GenBank/DDBJ databases">
        <title>Draft Genome Sequence of Kitasatospora cheerisanensis KCTC 2395.</title>
        <authorList>
            <person name="Nam D.H."/>
        </authorList>
    </citation>
    <scope>NUCLEOTIDE SEQUENCE [LARGE SCALE GENOMIC DNA]</scope>
    <source>
        <strain evidence="2 3">KCTC 2395</strain>
    </source>
</reference>
<comment type="caution">
    <text evidence="2">The sequence shown here is derived from an EMBL/GenBank/DDBJ whole genome shotgun (WGS) entry which is preliminary data.</text>
</comment>
<dbReference type="HOGENOM" id="CLU_3136694_0_0_11"/>
<protein>
    <submittedName>
        <fullName evidence="2">Uncharacterized protein</fullName>
    </submittedName>
</protein>
<evidence type="ECO:0000256" key="1">
    <source>
        <dbReference type="SAM" id="MobiDB-lite"/>
    </source>
</evidence>
<accession>A0A066YT84</accession>
<gene>
    <name evidence="2" type="ORF">KCH_42580</name>
</gene>
<sequence>MALRWSGGNAASPHRISRSVMFTTVSGGWRGGSSPAPGPGGRYWPSTSP</sequence>
<evidence type="ECO:0000313" key="2">
    <source>
        <dbReference type="EMBL" id="KDN84467.1"/>
    </source>
</evidence>
<dbReference type="AlphaFoldDB" id="A0A066YT84"/>
<dbReference type="EMBL" id="JNBY01000093">
    <property type="protein sequence ID" value="KDN84467.1"/>
    <property type="molecule type" value="Genomic_DNA"/>
</dbReference>
<dbReference type="Proteomes" id="UP000027178">
    <property type="component" value="Unassembled WGS sequence"/>
</dbReference>
<organism evidence="2 3">
    <name type="scientific">Kitasatospora cheerisanensis KCTC 2395</name>
    <dbReference type="NCBI Taxonomy" id="1348663"/>
    <lineage>
        <taxon>Bacteria</taxon>
        <taxon>Bacillati</taxon>
        <taxon>Actinomycetota</taxon>
        <taxon>Actinomycetes</taxon>
        <taxon>Kitasatosporales</taxon>
        <taxon>Streptomycetaceae</taxon>
        <taxon>Kitasatospora</taxon>
    </lineage>
</organism>
<proteinExistence type="predicted"/>
<name>A0A066YT84_9ACTN</name>
<evidence type="ECO:0000313" key="3">
    <source>
        <dbReference type="Proteomes" id="UP000027178"/>
    </source>
</evidence>
<keyword evidence="3" id="KW-1185">Reference proteome</keyword>